<dbReference type="Gene3D" id="2.70.70.10">
    <property type="entry name" value="Glucose Permease (Domain IIA)"/>
    <property type="match status" value="1"/>
</dbReference>
<keyword evidence="1" id="KW-0732">Signal</keyword>
<name>A0AAC9AUM9_SPHMC</name>
<dbReference type="EMBL" id="CP013344">
    <property type="protein sequence ID" value="AMU88757.1"/>
    <property type="molecule type" value="Genomic_DNA"/>
</dbReference>
<reference evidence="3 4" key="2">
    <citation type="journal article" date="2016" name="Genome Announc.">
        <title>Complete Genome Sequence of Sphingopyxis macrogoltabida Strain 203N (NBRC 111659), a Polyethylene Glycol Degrader.</title>
        <authorList>
            <person name="Ohtsubo Y."/>
            <person name="Nonoyama S."/>
            <person name="Nagata Y."/>
            <person name="Numata M."/>
            <person name="Tsuchikane K."/>
            <person name="Hosoyama A."/>
            <person name="Yamazoe A."/>
            <person name="Tsuda M."/>
            <person name="Fujita N."/>
            <person name="Kawai F."/>
        </authorList>
    </citation>
    <scope>NUCLEOTIDE SEQUENCE [LARGE SCALE GENOMIC DNA]</scope>
    <source>
        <strain evidence="3 4">203N</strain>
    </source>
</reference>
<dbReference type="AlphaFoldDB" id="A0AAC9AUM9"/>
<dbReference type="Pfam" id="PF01551">
    <property type="entry name" value="Peptidase_M23"/>
    <property type="match status" value="1"/>
</dbReference>
<dbReference type="InterPro" id="IPR011055">
    <property type="entry name" value="Dup_hybrid_motif"/>
</dbReference>
<accession>A0AAC9AUM9</accession>
<evidence type="ECO:0000313" key="4">
    <source>
        <dbReference type="Proteomes" id="UP000076088"/>
    </source>
</evidence>
<feature type="signal peptide" evidence="1">
    <location>
        <begin position="1"/>
        <end position="24"/>
    </location>
</feature>
<organism evidence="3 4">
    <name type="scientific">Sphingopyxis macrogoltabida</name>
    <name type="common">Sphingomonas macrogoltabidus</name>
    <dbReference type="NCBI Taxonomy" id="33050"/>
    <lineage>
        <taxon>Bacteria</taxon>
        <taxon>Pseudomonadati</taxon>
        <taxon>Pseudomonadota</taxon>
        <taxon>Alphaproteobacteria</taxon>
        <taxon>Sphingomonadales</taxon>
        <taxon>Sphingomonadaceae</taxon>
        <taxon>Sphingopyxis</taxon>
    </lineage>
</organism>
<proteinExistence type="predicted"/>
<protein>
    <recommendedName>
        <fullName evidence="2">M23ase beta-sheet core domain-containing protein</fullName>
    </recommendedName>
</protein>
<dbReference type="CDD" id="cd12797">
    <property type="entry name" value="M23_peptidase"/>
    <property type="match status" value="1"/>
</dbReference>
<dbReference type="KEGG" id="smaz:LH19_13085"/>
<evidence type="ECO:0000256" key="1">
    <source>
        <dbReference type="SAM" id="SignalP"/>
    </source>
</evidence>
<dbReference type="SUPFAM" id="SSF51261">
    <property type="entry name" value="Duplicated hybrid motif"/>
    <property type="match status" value="1"/>
</dbReference>
<evidence type="ECO:0000259" key="2">
    <source>
        <dbReference type="Pfam" id="PF01551"/>
    </source>
</evidence>
<evidence type="ECO:0000313" key="3">
    <source>
        <dbReference type="EMBL" id="AMU88757.1"/>
    </source>
</evidence>
<keyword evidence="4" id="KW-1185">Reference proteome</keyword>
<reference evidence="4" key="1">
    <citation type="submission" date="2015-11" db="EMBL/GenBank/DDBJ databases">
        <title>Complete genome sequence of a polyethylene-glycol degrader Sphingopyxis macrogoltabida 203N (NBRC 111659).</title>
        <authorList>
            <person name="Yoshiyuki O."/>
            <person name="Shouta N."/>
            <person name="Nagata Y."/>
            <person name="Numata M."/>
            <person name="Tsuchikane K."/>
            <person name="Hosoyama A."/>
            <person name="Yamazoe A."/>
            <person name="Tsuda M."/>
            <person name="Fujita N."/>
            <person name="Kawai F."/>
        </authorList>
    </citation>
    <scope>NUCLEOTIDE SEQUENCE [LARGE SCALE GENOMIC DNA]</scope>
    <source>
        <strain evidence="4">203N</strain>
    </source>
</reference>
<dbReference type="InterPro" id="IPR016047">
    <property type="entry name" value="M23ase_b-sheet_dom"/>
</dbReference>
<dbReference type="PANTHER" id="PTHR21666">
    <property type="entry name" value="PEPTIDASE-RELATED"/>
    <property type="match status" value="1"/>
</dbReference>
<gene>
    <name evidence="3" type="ORF">ATM17_06830</name>
</gene>
<dbReference type="Proteomes" id="UP000076088">
    <property type="component" value="Chromosome"/>
</dbReference>
<dbReference type="PANTHER" id="PTHR21666:SF270">
    <property type="entry name" value="MUREIN HYDROLASE ACTIVATOR ENVC"/>
    <property type="match status" value="1"/>
</dbReference>
<dbReference type="GO" id="GO:0004222">
    <property type="term" value="F:metalloendopeptidase activity"/>
    <property type="evidence" value="ECO:0007669"/>
    <property type="project" value="TreeGrafter"/>
</dbReference>
<dbReference type="InterPro" id="IPR050570">
    <property type="entry name" value="Cell_wall_metabolism_enzyme"/>
</dbReference>
<dbReference type="RefSeq" id="WP_054728486.1">
    <property type="nucleotide sequence ID" value="NZ_CP009429.1"/>
</dbReference>
<feature type="domain" description="M23ase beta-sheet core" evidence="2">
    <location>
        <begin position="227"/>
        <end position="321"/>
    </location>
</feature>
<sequence>MTPFRTFALLTVAASQFMPSALLAQPASAPVVQAFDAQLPYRPAPVRIGDREHLVYELHLTNFASTPLSLDGLTVSDAVTGAPLATLAGDALSAAVGGISAGNGDPGVVIAPGMRAIVYLDIVLAEGARPKSLGHRAAIRTSAGAAAIDAGSIGVDHRPLPVLGPPLRGGPWVAVYAPEMERGHRRVVYATAGRATIPGRFAIDWMKADTNGRLDRSDGKSLADSYSHGSEVLAVADAVVAAVRNDFAEPVLRADLPKVAIGDATGNYVALDLGDGRFAFYEHLQPGVRVKAGDRVKRGDVIGRVGLTGQGSAPHLHFHVASSISPLGSEGLPFLLDGYRMIGRYAAIGDLGKGAWPPVTAAGTGPSLPASNSVVRFPD</sequence>
<feature type="chain" id="PRO_5041938083" description="M23ase beta-sheet core domain-containing protein" evidence="1">
    <location>
        <begin position="25"/>
        <end position="379"/>
    </location>
</feature>